<comment type="caution">
    <text evidence="3">The sequence shown here is derived from an EMBL/GenBank/DDBJ whole genome shotgun (WGS) entry which is preliminary data.</text>
</comment>
<name>A0A545AVR2_9ACTN</name>
<keyword evidence="2" id="KW-1133">Transmembrane helix</keyword>
<keyword evidence="2" id="KW-0812">Transmembrane</keyword>
<dbReference type="PANTHER" id="PTHR40278">
    <property type="entry name" value="DNA UTILIZATION PROTEIN HOFN"/>
    <property type="match status" value="1"/>
</dbReference>
<gene>
    <name evidence="3" type="ORF">FL583_09950</name>
</gene>
<evidence type="ECO:0008006" key="5">
    <source>
        <dbReference type="Google" id="ProtNLM"/>
    </source>
</evidence>
<dbReference type="Proteomes" id="UP000317982">
    <property type="component" value="Unassembled WGS sequence"/>
</dbReference>
<dbReference type="InParanoid" id="A0A545AVR2"/>
<proteinExistence type="predicted"/>
<organism evidence="3 4">
    <name type="scientific">Cryptosporangium phraense</name>
    <dbReference type="NCBI Taxonomy" id="2593070"/>
    <lineage>
        <taxon>Bacteria</taxon>
        <taxon>Bacillati</taxon>
        <taxon>Actinomycetota</taxon>
        <taxon>Actinomycetes</taxon>
        <taxon>Cryptosporangiales</taxon>
        <taxon>Cryptosporangiaceae</taxon>
        <taxon>Cryptosporangium</taxon>
    </lineage>
</organism>
<keyword evidence="2" id="KW-0472">Membrane</keyword>
<keyword evidence="4" id="KW-1185">Reference proteome</keyword>
<protein>
    <recommendedName>
        <fullName evidence="5">PilN domain-containing protein</fullName>
    </recommendedName>
</protein>
<feature type="region of interest" description="Disordered" evidence="1">
    <location>
        <begin position="139"/>
        <end position="164"/>
    </location>
</feature>
<dbReference type="InterPro" id="IPR052534">
    <property type="entry name" value="Extracell_DNA_Util/SecSys_Comp"/>
</dbReference>
<dbReference type="OrthoDB" id="3292822at2"/>
<dbReference type="RefSeq" id="WP_142704259.1">
    <property type="nucleotide sequence ID" value="NZ_VIRS01000005.1"/>
</dbReference>
<dbReference type="AlphaFoldDB" id="A0A545AVR2"/>
<dbReference type="PANTHER" id="PTHR40278:SF1">
    <property type="entry name" value="DNA UTILIZATION PROTEIN HOFN"/>
    <property type="match status" value="1"/>
</dbReference>
<evidence type="ECO:0000313" key="4">
    <source>
        <dbReference type="Proteomes" id="UP000317982"/>
    </source>
</evidence>
<accession>A0A545AVR2</accession>
<evidence type="ECO:0000256" key="2">
    <source>
        <dbReference type="SAM" id="Phobius"/>
    </source>
</evidence>
<sequence>MTTIMTPPIHDASRLYALGANLLPPEIEQQRQFVRIRLIVLASIGTVIVLLAAWFALAKWETSRQDSKLADAETEAIVLRQQQRQYSELITAQTQSTKIGNQLSTLLATDVTWSTLLTKLRAATPTGLDLTGITVTLTDPTTQGTTGGNSTATTASGLPSKDGKTPIGSLTITGSSTSKPAIATYADAVGKLPGVGNVMLSGVTAQDDGSDFTLRVDLSPSLLSHHYSTTKN</sequence>
<feature type="transmembrane region" description="Helical" evidence="2">
    <location>
        <begin position="38"/>
        <end position="57"/>
    </location>
</feature>
<evidence type="ECO:0000256" key="1">
    <source>
        <dbReference type="SAM" id="MobiDB-lite"/>
    </source>
</evidence>
<dbReference type="EMBL" id="VIRS01000005">
    <property type="protein sequence ID" value="TQS45394.1"/>
    <property type="molecule type" value="Genomic_DNA"/>
</dbReference>
<feature type="compositionally biased region" description="Low complexity" evidence="1">
    <location>
        <begin position="139"/>
        <end position="157"/>
    </location>
</feature>
<evidence type="ECO:0000313" key="3">
    <source>
        <dbReference type="EMBL" id="TQS45394.1"/>
    </source>
</evidence>
<reference evidence="3 4" key="1">
    <citation type="submission" date="2019-07" db="EMBL/GenBank/DDBJ databases">
        <title>Cryptosporangium phraense sp. nov., isolated from plant litter.</title>
        <authorList>
            <person name="Suriyachadkun C."/>
        </authorList>
    </citation>
    <scope>NUCLEOTIDE SEQUENCE [LARGE SCALE GENOMIC DNA]</scope>
    <source>
        <strain evidence="3 4">A-T 5661</strain>
    </source>
</reference>